<keyword evidence="10" id="KW-0479">Metal-binding</keyword>
<evidence type="ECO:0000256" key="15">
    <source>
        <dbReference type="ARBA" id="ARBA00049348"/>
    </source>
</evidence>
<dbReference type="GO" id="GO:0046872">
    <property type="term" value="F:metal ion binding"/>
    <property type="evidence" value="ECO:0007669"/>
    <property type="project" value="UniProtKB-KW"/>
</dbReference>
<keyword evidence="20" id="KW-1185">Reference proteome</keyword>
<evidence type="ECO:0000313" key="19">
    <source>
        <dbReference type="EMBL" id="RBP71195.1"/>
    </source>
</evidence>
<evidence type="ECO:0000256" key="2">
    <source>
        <dbReference type="ARBA" id="ARBA00001947"/>
    </source>
</evidence>
<comment type="catalytic activity">
    <reaction evidence="15">
        <text>a 6-O-methyl-2'-deoxyguanosine in DNA + L-cysteinyl-[protein] = S-methyl-L-cysteinyl-[protein] + a 2'-deoxyguanosine in DNA</text>
        <dbReference type="Rhea" id="RHEA:24000"/>
        <dbReference type="Rhea" id="RHEA-COMP:10131"/>
        <dbReference type="Rhea" id="RHEA-COMP:10132"/>
        <dbReference type="Rhea" id="RHEA-COMP:11367"/>
        <dbReference type="Rhea" id="RHEA-COMP:11368"/>
        <dbReference type="ChEBI" id="CHEBI:29950"/>
        <dbReference type="ChEBI" id="CHEBI:82612"/>
        <dbReference type="ChEBI" id="CHEBI:85445"/>
        <dbReference type="ChEBI" id="CHEBI:85448"/>
        <dbReference type="EC" id="2.1.1.63"/>
    </reaction>
</comment>
<reference evidence="19 20" key="1">
    <citation type="submission" date="2018-06" db="EMBL/GenBank/DDBJ databases">
        <title>Freshwater and sediment microbial communities from various areas in North America, analyzing microbe dynamics in response to fracking.</title>
        <authorList>
            <person name="Lamendella R."/>
        </authorList>
    </citation>
    <scope>NUCLEOTIDE SEQUENCE [LARGE SCALE GENOMIC DNA]</scope>
    <source>
        <strain evidence="19 20">3b_TX</strain>
    </source>
</reference>
<name>A0A366IJU1_9MICO</name>
<evidence type="ECO:0000313" key="20">
    <source>
        <dbReference type="Proteomes" id="UP000253509"/>
    </source>
</evidence>
<evidence type="ECO:0000256" key="8">
    <source>
        <dbReference type="ARBA" id="ARBA00022603"/>
    </source>
</evidence>
<keyword evidence="13" id="KW-0238">DNA-binding</keyword>
<dbReference type="PANTHER" id="PTHR46460:SF1">
    <property type="entry name" value="METHYLATED-DNA--PROTEIN-CYSTEINE METHYLTRANSFERASE"/>
    <property type="match status" value="1"/>
</dbReference>
<dbReference type="CDD" id="cd06445">
    <property type="entry name" value="ATase"/>
    <property type="match status" value="1"/>
</dbReference>
<dbReference type="Pfam" id="PF01035">
    <property type="entry name" value="DNA_binding_1"/>
    <property type="match status" value="1"/>
</dbReference>
<comment type="function">
    <text evidence="3">Involved in the cellular defense against the biological effects of O6-methylguanine (O6-MeG) and O4-methylthymine (O4-MeT) in DNA. Repairs the methylated nucleobase in DNA by stoichiometrically transferring the methyl group to a cysteine residue in the enzyme. This is a suicide reaction: the enzyme is irreversibly inactivated.</text>
</comment>
<keyword evidence="9 19" id="KW-0808">Transferase</keyword>
<evidence type="ECO:0000256" key="1">
    <source>
        <dbReference type="ARBA" id="ARBA00001286"/>
    </source>
</evidence>
<dbReference type="NCBIfam" id="TIGR00589">
    <property type="entry name" value="ogt"/>
    <property type="match status" value="1"/>
</dbReference>
<evidence type="ECO:0000256" key="13">
    <source>
        <dbReference type="ARBA" id="ARBA00023125"/>
    </source>
</evidence>
<comment type="catalytic activity">
    <reaction evidence="1">
        <text>a 4-O-methyl-thymidine in DNA + L-cysteinyl-[protein] = a thymidine in DNA + S-methyl-L-cysteinyl-[protein]</text>
        <dbReference type="Rhea" id="RHEA:53428"/>
        <dbReference type="Rhea" id="RHEA-COMP:10131"/>
        <dbReference type="Rhea" id="RHEA-COMP:10132"/>
        <dbReference type="Rhea" id="RHEA-COMP:13555"/>
        <dbReference type="Rhea" id="RHEA-COMP:13556"/>
        <dbReference type="ChEBI" id="CHEBI:29950"/>
        <dbReference type="ChEBI" id="CHEBI:82612"/>
        <dbReference type="ChEBI" id="CHEBI:137386"/>
        <dbReference type="ChEBI" id="CHEBI:137387"/>
        <dbReference type="EC" id="2.1.1.63"/>
    </reaction>
</comment>
<evidence type="ECO:0000256" key="7">
    <source>
        <dbReference type="ARBA" id="ARBA00022553"/>
    </source>
</evidence>
<protein>
    <recommendedName>
        <fullName evidence="6">Methylated-DNA--protein-cysteine methyltransferase</fullName>
        <ecNumber evidence="5">2.1.1.63</ecNumber>
    </recommendedName>
</protein>
<keyword evidence="11" id="KW-0227">DNA damage</keyword>
<dbReference type="GO" id="GO:0006281">
    <property type="term" value="P:DNA repair"/>
    <property type="evidence" value="ECO:0007669"/>
    <property type="project" value="UniProtKB-KW"/>
</dbReference>
<evidence type="ECO:0000256" key="5">
    <source>
        <dbReference type="ARBA" id="ARBA00011918"/>
    </source>
</evidence>
<dbReference type="PANTHER" id="PTHR46460">
    <property type="entry name" value="METHYLATED-DNA--PROTEIN-CYSTEINE METHYLTRANSFERASE"/>
    <property type="match status" value="1"/>
</dbReference>
<keyword evidence="12" id="KW-0862">Zinc</keyword>
<dbReference type="EMBL" id="QNSB01000006">
    <property type="protein sequence ID" value="RBP71195.1"/>
    <property type="molecule type" value="Genomic_DNA"/>
</dbReference>
<dbReference type="FunFam" id="1.10.10.10:FF:000214">
    <property type="entry name" value="Methylated-DNA--protein-cysteine methyltransferase"/>
    <property type="match status" value="1"/>
</dbReference>
<organism evidence="19 20">
    <name type="scientific">Brevibacterium celere</name>
    <dbReference type="NCBI Taxonomy" id="225845"/>
    <lineage>
        <taxon>Bacteria</taxon>
        <taxon>Bacillati</taxon>
        <taxon>Actinomycetota</taxon>
        <taxon>Actinomycetes</taxon>
        <taxon>Micrococcales</taxon>
        <taxon>Brevibacteriaceae</taxon>
        <taxon>Brevibacterium</taxon>
    </lineage>
</organism>
<keyword evidence="14" id="KW-0234">DNA repair</keyword>
<sequence length="197" mass="20656">MIPADSQQPPEPGVPSRPNLPVGDPRVTSVSHTVFTPVGPISVTSTDEAIVRVEWRSLSASGPSAADCSDDATTGLLAEAIAQLRAYFDGTLHEFDLPVSLDGVSPVARSVLTTLHRTIEYGTTVTYGELAVRNGQGVPARAIGGIMGSNPLPILIPCHRVVASTGLGGYSGGERGRGLETKRWLLEFEGGLPRGLF</sequence>
<accession>A0A366IJU1</accession>
<proteinExistence type="inferred from homology"/>
<dbReference type="EC" id="2.1.1.63" evidence="5"/>
<evidence type="ECO:0000259" key="17">
    <source>
        <dbReference type="Pfam" id="PF01035"/>
    </source>
</evidence>
<gene>
    <name evidence="19" type="ORF">DFO65_10638</name>
</gene>
<comment type="similarity">
    <text evidence="4">Belongs to the MGMT family.</text>
</comment>
<keyword evidence="8 19" id="KW-0489">Methyltransferase</keyword>
<dbReference type="InterPro" id="IPR014048">
    <property type="entry name" value="MethylDNA_cys_MeTrfase_DNA-bd"/>
</dbReference>
<dbReference type="Pfam" id="PF02870">
    <property type="entry name" value="Methyltransf_1N"/>
    <property type="match status" value="1"/>
</dbReference>
<dbReference type="Proteomes" id="UP000253509">
    <property type="component" value="Unassembled WGS sequence"/>
</dbReference>
<keyword evidence="7" id="KW-0597">Phosphoprotein</keyword>
<evidence type="ECO:0000256" key="6">
    <source>
        <dbReference type="ARBA" id="ARBA00015377"/>
    </source>
</evidence>
<evidence type="ECO:0000256" key="11">
    <source>
        <dbReference type="ARBA" id="ARBA00022763"/>
    </source>
</evidence>
<evidence type="ECO:0000256" key="16">
    <source>
        <dbReference type="SAM" id="MobiDB-lite"/>
    </source>
</evidence>
<feature type="domain" description="Methylguanine DNA methyltransferase ribonuclease-like" evidence="18">
    <location>
        <begin position="35"/>
        <end position="101"/>
    </location>
</feature>
<evidence type="ECO:0000256" key="12">
    <source>
        <dbReference type="ARBA" id="ARBA00022833"/>
    </source>
</evidence>
<dbReference type="GO" id="GO:0032259">
    <property type="term" value="P:methylation"/>
    <property type="evidence" value="ECO:0007669"/>
    <property type="project" value="UniProtKB-KW"/>
</dbReference>
<dbReference type="InterPro" id="IPR036217">
    <property type="entry name" value="MethylDNA_cys_MeTrfase_DNAb"/>
</dbReference>
<dbReference type="SUPFAM" id="SSF46767">
    <property type="entry name" value="Methylated DNA-protein cysteine methyltransferase, C-terminal domain"/>
    <property type="match status" value="1"/>
</dbReference>
<evidence type="ECO:0000256" key="4">
    <source>
        <dbReference type="ARBA" id="ARBA00008711"/>
    </source>
</evidence>
<dbReference type="SUPFAM" id="SSF53155">
    <property type="entry name" value="Methylated DNA-protein cysteine methyltransferase domain"/>
    <property type="match status" value="1"/>
</dbReference>
<evidence type="ECO:0000256" key="10">
    <source>
        <dbReference type="ARBA" id="ARBA00022723"/>
    </source>
</evidence>
<dbReference type="Gene3D" id="3.30.160.70">
    <property type="entry name" value="Methylated DNA-protein cysteine methyltransferase domain"/>
    <property type="match status" value="1"/>
</dbReference>
<feature type="domain" description="Methylated-DNA-[protein]-cysteine S-methyltransferase DNA binding" evidence="17">
    <location>
        <begin position="109"/>
        <end position="190"/>
    </location>
</feature>
<dbReference type="InterPro" id="IPR036388">
    <property type="entry name" value="WH-like_DNA-bd_sf"/>
</dbReference>
<dbReference type="GO" id="GO:0003677">
    <property type="term" value="F:DNA binding"/>
    <property type="evidence" value="ECO:0007669"/>
    <property type="project" value="UniProtKB-KW"/>
</dbReference>
<dbReference type="GO" id="GO:0003908">
    <property type="term" value="F:methylated-DNA-[protein]-cysteine S-methyltransferase activity"/>
    <property type="evidence" value="ECO:0007669"/>
    <property type="project" value="UniProtKB-EC"/>
</dbReference>
<evidence type="ECO:0000256" key="9">
    <source>
        <dbReference type="ARBA" id="ARBA00022679"/>
    </source>
</evidence>
<feature type="region of interest" description="Disordered" evidence="16">
    <location>
        <begin position="1"/>
        <end position="28"/>
    </location>
</feature>
<evidence type="ECO:0000256" key="14">
    <source>
        <dbReference type="ARBA" id="ARBA00023204"/>
    </source>
</evidence>
<dbReference type="AlphaFoldDB" id="A0A366IJU1"/>
<dbReference type="InterPro" id="IPR001497">
    <property type="entry name" value="MethylDNA_cys_MeTrfase_AS"/>
</dbReference>
<evidence type="ECO:0000256" key="3">
    <source>
        <dbReference type="ARBA" id="ARBA00003317"/>
    </source>
</evidence>
<dbReference type="InterPro" id="IPR036631">
    <property type="entry name" value="MGMT_N_sf"/>
</dbReference>
<dbReference type="PROSITE" id="PS00374">
    <property type="entry name" value="MGMT"/>
    <property type="match status" value="1"/>
</dbReference>
<dbReference type="InterPro" id="IPR008332">
    <property type="entry name" value="MethylG_MeTrfase_N"/>
</dbReference>
<comment type="cofactor">
    <cofactor evidence="2">
        <name>Zn(2+)</name>
        <dbReference type="ChEBI" id="CHEBI:29105"/>
    </cofactor>
</comment>
<dbReference type="Gene3D" id="1.10.10.10">
    <property type="entry name" value="Winged helix-like DNA-binding domain superfamily/Winged helix DNA-binding domain"/>
    <property type="match status" value="1"/>
</dbReference>
<evidence type="ECO:0000259" key="18">
    <source>
        <dbReference type="Pfam" id="PF02870"/>
    </source>
</evidence>
<comment type="caution">
    <text evidence="19">The sequence shown here is derived from an EMBL/GenBank/DDBJ whole genome shotgun (WGS) entry which is preliminary data.</text>
</comment>